<sequence length="492" mass="55254">MLSAASMLRTAPLFFLLGSWPCWSARFASMDSTQFGPYPLYDDSSSDGSVSSDSGSDDGFRRPFHVMQKVAIIGGGPGGIHMASRLKQLGYKHVTVLERTDRVGGKSLTLYRNKEGSCVQEKDEETDAIDTKSCVAFEMGTCFLHNGYHTIYDLVDEYSLPKTVAPEGRAMFSHFTDHLHALPMDKFVSKSILEAIDAGKIKVPFWAITEDWKVMYSLLHAVNKYNKMHKEIFGDVEFSMPAPLSDENLQRINMTFLTYLESNDLHALAGFLMFAHAAQGYGYVTLGYVQMSFREKLEKYLNPECKFYQKVRGLWVDAVVTLAVGGHADPVKRTTHMLPEGYQKIWTTMAEHDAIDVRFGVQIKSIDRQLHDEIAPVIIKYTQAGWKPSYSRGIHKPNSLYYNLCSPVLDYSDETHAPIMYSADKMSGPEQDGSWYADRDDPAIFAGEWDEDKQTRVGYQFFENFCDADPVLCDTAPTEAPGRASHQNGEGG</sequence>
<feature type="domain" description="Amine oxidase" evidence="2">
    <location>
        <begin position="79"/>
        <end position="368"/>
    </location>
</feature>
<reference evidence="3 4" key="1">
    <citation type="submission" date="2016-02" db="EMBL/GenBank/DDBJ databases">
        <title>Genome analysis of coral dinoflagellate symbionts highlights evolutionary adaptations to a symbiotic lifestyle.</title>
        <authorList>
            <person name="Aranda M."/>
            <person name="Li Y."/>
            <person name="Liew Y.J."/>
            <person name="Baumgarten S."/>
            <person name="Simakov O."/>
            <person name="Wilson M."/>
            <person name="Piel J."/>
            <person name="Ashoor H."/>
            <person name="Bougouffa S."/>
            <person name="Bajic V.B."/>
            <person name="Ryu T."/>
            <person name="Ravasi T."/>
            <person name="Bayer T."/>
            <person name="Micklem G."/>
            <person name="Kim H."/>
            <person name="Bhak J."/>
            <person name="Lajeunesse T.C."/>
            <person name="Voolstra C.R."/>
        </authorList>
    </citation>
    <scope>NUCLEOTIDE SEQUENCE [LARGE SCALE GENOMIC DNA]</scope>
    <source>
        <strain evidence="3 4">CCMP2467</strain>
    </source>
</reference>
<feature type="signal peptide" evidence="1">
    <location>
        <begin position="1"/>
        <end position="24"/>
    </location>
</feature>
<dbReference type="AlphaFoldDB" id="A0A1Q9E809"/>
<dbReference type="InterPro" id="IPR036188">
    <property type="entry name" value="FAD/NAD-bd_sf"/>
</dbReference>
<dbReference type="Gene3D" id="1.10.405.20">
    <property type="match status" value="1"/>
</dbReference>
<comment type="caution">
    <text evidence="3">The sequence shown here is derived from an EMBL/GenBank/DDBJ whole genome shotgun (WGS) entry which is preliminary data.</text>
</comment>
<gene>
    <name evidence="3" type="ORF">AK812_SmicGene13494</name>
</gene>
<dbReference type="GO" id="GO:0016491">
    <property type="term" value="F:oxidoreductase activity"/>
    <property type="evidence" value="ECO:0007669"/>
    <property type="project" value="InterPro"/>
</dbReference>
<dbReference type="Pfam" id="PF01593">
    <property type="entry name" value="Amino_oxidase"/>
    <property type="match status" value="1"/>
</dbReference>
<proteinExistence type="predicted"/>
<keyword evidence="4" id="KW-1185">Reference proteome</keyword>
<dbReference type="EMBL" id="LSRX01000233">
    <property type="protein sequence ID" value="OLQ03559.1"/>
    <property type="molecule type" value="Genomic_DNA"/>
</dbReference>
<evidence type="ECO:0000313" key="4">
    <source>
        <dbReference type="Proteomes" id="UP000186817"/>
    </source>
</evidence>
<dbReference type="PRINTS" id="PR00419">
    <property type="entry name" value="ADXRDTASE"/>
</dbReference>
<evidence type="ECO:0000313" key="3">
    <source>
        <dbReference type="EMBL" id="OLQ03559.1"/>
    </source>
</evidence>
<accession>A0A1Q9E809</accession>
<dbReference type="SUPFAM" id="SSF51905">
    <property type="entry name" value="FAD/NAD(P)-binding domain"/>
    <property type="match status" value="1"/>
</dbReference>
<evidence type="ECO:0000259" key="2">
    <source>
        <dbReference type="Pfam" id="PF01593"/>
    </source>
</evidence>
<dbReference type="Proteomes" id="UP000186817">
    <property type="component" value="Unassembled WGS sequence"/>
</dbReference>
<name>A0A1Q9E809_SYMMI</name>
<dbReference type="InterPro" id="IPR002937">
    <property type="entry name" value="Amino_oxidase"/>
</dbReference>
<evidence type="ECO:0000256" key="1">
    <source>
        <dbReference type="SAM" id="SignalP"/>
    </source>
</evidence>
<keyword evidence="1" id="KW-0732">Signal</keyword>
<feature type="chain" id="PRO_5012028294" description="Amine oxidase domain-containing protein" evidence="1">
    <location>
        <begin position="25"/>
        <end position="492"/>
    </location>
</feature>
<dbReference type="Gene3D" id="3.50.50.60">
    <property type="entry name" value="FAD/NAD(P)-binding domain"/>
    <property type="match status" value="1"/>
</dbReference>
<dbReference type="OrthoDB" id="5046242at2759"/>
<protein>
    <recommendedName>
        <fullName evidence="2">Amine oxidase domain-containing protein</fullName>
    </recommendedName>
</protein>
<organism evidence="3 4">
    <name type="scientific">Symbiodinium microadriaticum</name>
    <name type="common">Dinoflagellate</name>
    <name type="synonym">Zooxanthella microadriatica</name>
    <dbReference type="NCBI Taxonomy" id="2951"/>
    <lineage>
        <taxon>Eukaryota</taxon>
        <taxon>Sar</taxon>
        <taxon>Alveolata</taxon>
        <taxon>Dinophyceae</taxon>
        <taxon>Suessiales</taxon>
        <taxon>Symbiodiniaceae</taxon>
        <taxon>Symbiodinium</taxon>
    </lineage>
</organism>